<evidence type="ECO:0000256" key="5">
    <source>
        <dbReference type="ARBA" id="ARBA00023306"/>
    </source>
</evidence>
<dbReference type="STRING" id="578461.R0KUW3"/>
<keyword evidence="5" id="KW-0131">Cell cycle</keyword>
<dbReference type="GO" id="GO:0007062">
    <property type="term" value="P:sister chromatid cohesion"/>
    <property type="evidence" value="ECO:0007669"/>
    <property type="project" value="TreeGrafter"/>
</dbReference>
<dbReference type="InterPro" id="IPR003395">
    <property type="entry name" value="RecF/RecN/SMC_N"/>
</dbReference>
<evidence type="ECO:0000313" key="9">
    <source>
        <dbReference type="EMBL" id="EOB14666.1"/>
    </source>
</evidence>
<dbReference type="Gene3D" id="3.40.50.300">
    <property type="entry name" value="P-loop containing nucleotide triphosphate hydrolases"/>
    <property type="match status" value="1"/>
</dbReference>
<evidence type="ECO:0000259" key="8">
    <source>
        <dbReference type="Pfam" id="PF02463"/>
    </source>
</evidence>
<evidence type="ECO:0000256" key="3">
    <source>
        <dbReference type="ARBA" id="ARBA00022776"/>
    </source>
</evidence>
<dbReference type="GO" id="GO:0051301">
    <property type="term" value="P:cell division"/>
    <property type="evidence" value="ECO:0007669"/>
    <property type="project" value="UniProtKB-KW"/>
</dbReference>
<protein>
    <submittedName>
        <fullName evidence="9">Structural maintenance of chromosomes protein 1</fullName>
    </submittedName>
</protein>
<dbReference type="OrthoDB" id="5575062at2759"/>
<reference evidence="9 10" key="1">
    <citation type="journal article" date="2013" name="BMC Genomics">
        <title>Comparative genomics of parasitic silkworm microsporidia reveal an association between genome expansion and host adaptation.</title>
        <authorList>
            <person name="Pan G."/>
            <person name="Xu J."/>
            <person name="Li T."/>
            <person name="Xia Q."/>
            <person name="Liu S.L."/>
            <person name="Zhang G."/>
            <person name="Li S."/>
            <person name="Li C."/>
            <person name="Liu H."/>
            <person name="Yang L."/>
            <person name="Liu T."/>
            <person name="Zhang X."/>
            <person name="Wu Z."/>
            <person name="Fan W."/>
            <person name="Dang X."/>
            <person name="Xiang H."/>
            <person name="Tao M."/>
            <person name="Li Y."/>
            <person name="Hu J."/>
            <person name="Li Z."/>
            <person name="Lin L."/>
            <person name="Luo J."/>
            <person name="Geng L."/>
            <person name="Wang L."/>
            <person name="Long M."/>
            <person name="Wan Y."/>
            <person name="He N."/>
            <person name="Zhang Z."/>
            <person name="Lu C."/>
            <person name="Keeling P.J."/>
            <person name="Wang J."/>
            <person name="Xiang Z."/>
            <person name="Zhou Z."/>
        </authorList>
    </citation>
    <scope>NUCLEOTIDE SEQUENCE [LARGE SCALE GENOMIC DNA]</scope>
    <source>
        <strain evidence="10">CQ1 / CVCC 102059</strain>
    </source>
</reference>
<dbReference type="Proteomes" id="UP000016927">
    <property type="component" value="Unassembled WGS sequence"/>
</dbReference>
<dbReference type="PANTHER" id="PTHR18937">
    <property type="entry name" value="STRUCTURAL MAINTENANCE OF CHROMOSOMES SMC FAMILY MEMBER"/>
    <property type="match status" value="1"/>
</dbReference>
<accession>R0KUW3</accession>
<feature type="compositionally biased region" description="Basic and acidic residues" evidence="7">
    <location>
        <begin position="1"/>
        <end position="19"/>
    </location>
</feature>
<gene>
    <name evidence="9" type="primary">SMC1</name>
    <name evidence="9" type="ORF">NBO_19g0019</name>
</gene>
<dbReference type="InterPro" id="IPR027417">
    <property type="entry name" value="P-loop_NTPase"/>
</dbReference>
<keyword evidence="10" id="KW-1185">Reference proteome</keyword>
<evidence type="ECO:0000256" key="6">
    <source>
        <dbReference type="SAM" id="Coils"/>
    </source>
</evidence>
<name>R0KUW3_NOSB1</name>
<dbReference type="Pfam" id="PF02463">
    <property type="entry name" value="SMC_N"/>
    <property type="match status" value="1"/>
</dbReference>
<evidence type="ECO:0000256" key="2">
    <source>
        <dbReference type="ARBA" id="ARBA00022618"/>
    </source>
</evidence>
<evidence type="ECO:0000313" key="10">
    <source>
        <dbReference type="Proteomes" id="UP000016927"/>
    </source>
</evidence>
<dbReference type="SUPFAM" id="SSF52540">
    <property type="entry name" value="P-loop containing nucleoside triphosphate hydrolases"/>
    <property type="match status" value="1"/>
</dbReference>
<organism evidence="9 10">
    <name type="scientific">Nosema bombycis (strain CQ1 / CVCC 102059)</name>
    <name type="common">Microsporidian parasite</name>
    <name type="synonym">Pebrine of silkworm</name>
    <dbReference type="NCBI Taxonomy" id="578461"/>
    <lineage>
        <taxon>Eukaryota</taxon>
        <taxon>Fungi</taxon>
        <taxon>Fungi incertae sedis</taxon>
        <taxon>Microsporidia</taxon>
        <taxon>Nosematidae</taxon>
        <taxon>Nosema</taxon>
    </lineage>
</organism>
<feature type="region of interest" description="Disordered" evidence="7">
    <location>
        <begin position="1"/>
        <end position="26"/>
    </location>
</feature>
<keyword evidence="3" id="KW-0498">Mitosis</keyword>
<sequence length="250" mass="28619">MEEDGSKVDNKGEDNRDDGGYLNNLNSLNLNPPNHNTPTNTPTLLQFLISNLNKINSQISELVPSIKHSKKSQNYEKILKNYEEAKKKAMDSRKKMNEIKRERSSIFMKCFEIVSSEIGKIYQEISKNEFTKGNAYLVLDNPTEPYLEGVRYHVMPPTKRFREIGHLSGGEKSMAILALMFSINKFMPVPFFILDEFDSALDNTNVGRMVDFFIKCNVQFLVISLKPILFQYADSLVGVYQDPNEKSSKI</sequence>
<comment type="subcellular location">
    <subcellularLocation>
        <location evidence="1">Nucleus</location>
    </subcellularLocation>
</comment>
<evidence type="ECO:0000256" key="1">
    <source>
        <dbReference type="ARBA" id="ARBA00004123"/>
    </source>
</evidence>
<dbReference type="EMBL" id="KB908927">
    <property type="protein sequence ID" value="EOB14666.1"/>
    <property type="molecule type" value="Genomic_DNA"/>
</dbReference>
<dbReference type="PANTHER" id="PTHR18937:SF12">
    <property type="entry name" value="STRUCTURAL MAINTENANCE OF CHROMOSOMES PROTEIN"/>
    <property type="match status" value="1"/>
</dbReference>
<keyword evidence="4" id="KW-0539">Nucleus</keyword>
<keyword evidence="2" id="KW-0132">Cell division</keyword>
<dbReference type="GO" id="GO:0003677">
    <property type="term" value="F:DNA binding"/>
    <property type="evidence" value="ECO:0007669"/>
    <property type="project" value="TreeGrafter"/>
</dbReference>
<dbReference type="AlphaFoldDB" id="R0KUW3"/>
<evidence type="ECO:0000256" key="4">
    <source>
        <dbReference type="ARBA" id="ARBA00023242"/>
    </source>
</evidence>
<dbReference type="HOGENOM" id="CLU_1111672_0_0_1"/>
<dbReference type="GO" id="GO:0005634">
    <property type="term" value="C:nucleus"/>
    <property type="evidence" value="ECO:0007669"/>
    <property type="project" value="UniProtKB-SubCell"/>
</dbReference>
<keyword evidence="6" id="KW-0175">Coiled coil</keyword>
<proteinExistence type="predicted"/>
<evidence type="ECO:0000256" key="7">
    <source>
        <dbReference type="SAM" id="MobiDB-lite"/>
    </source>
</evidence>
<dbReference type="OMA" id="MFSINKF"/>
<dbReference type="VEuPathDB" id="MicrosporidiaDB:NBO_19g0019"/>
<dbReference type="GO" id="GO:0008278">
    <property type="term" value="C:cohesin complex"/>
    <property type="evidence" value="ECO:0007669"/>
    <property type="project" value="TreeGrafter"/>
</dbReference>
<feature type="coiled-coil region" evidence="6">
    <location>
        <begin position="68"/>
        <end position="102"/>
    </location>
</feature>
<feature type="domain" description="RecF/RecN/SMC N-terminal" evidence="8">
    <location>
        <begin position="59"/>
        <end position="246"/>
    </location>
</feature>